<evidence type="ECO:0000256" key="2">
    <source>
        <dbReference type="ARBA" id="ARBA00022670"/>
    </source>
</evidence>
<keyword evidence="7" id="KW-0812">Transmembrane</keyword>
<dbReference type="GO" id="GO:0006508">
    <property type="term" value="P:proteolysis"/>
    <property type="evidence" value="ECO:0007669"/>
    <property type="project" value="UniProtKB-KW"/>
</dbReference>
<dbReference type="PROSITE" id="PS51892">
    <property type="entry name" value="SUBTILASE"/>
    <property type="match status" value="1"/>
</dbReference>
<name>A0A3A9YYA6_9ACTN</name>
<dbReference type="InterPro" id="IPR050131">
    <property type="entry name" value="Peptidase_S8_subtilisin-like"/>
</dbReference>
<feature type="compositionally biased region" description="Pro residues" evidence="6">
    <location>
        <begin position="406"/>
        <end position="440"/>
    </location>
</feature>
<evidence type="ECO:0000256" key="3">
    <source>
        <dbReference type="ARBA" id="ARBA00022801"/>
    </source>
</evidence>
<keyword evidence="7" id="KW-0472">Membrane</keyword>
<dbReference type="PRINTS" id="PR00723">
    <property type="entry name" value="SUBTILISIN"/>
</dbReference>
<dbReference type="Gene3D" id="3.40.50.200">
    <property type="entry name" value="Peptidase S8/S53 domain"/>
    <property type="match status" value="1"/>
</dbReference>
<evidence type="ECO:0000256" key="6">
    <source>
        <dbReference type="SAM" id="MobiDB-lite"/>
    </source>
</evidence>
<dbReference type="InterPro" id="IPR023827">
    <property type="entry name" value="Peptidase_S8_Asp-AS"/>
</dbReference>
<dbReference type="AlphaFoldDB" id="A0A3A9YYA6"/>
<dbReference type="InterPro" id="IPR015500">
    <property type="entry name" value="Peptidase_S8_subtilisin-rel"/>
</dbReference>
<feature type="region of interest" description="Disordered" evidence="6">
    <location>
        <begin position="398"/>
        <end position="537"/>
    </location>
</feature>
<accession>A0A3A9YYA6</accession>
<keyword evidence="4 5" id="KW-0720">Serine protease</keyword>
<evidence type="ECO:0000256" key="5">
    <source>
        <dbReference type="PROSITE-ProRule" id="PRU01240"/>
    </source>
</evidence>
<evidence type="ECO:0000313" key="11">
    <source>
        <dbReference type="Proteomes" id="UP000281726"/>
    </source>
</evidence>
<evidence type="ECO:0000259" key="9">
    <source>
        <dbReference type="Pfam" id="PF00082"/>
    </source>
</evidence>
<evidence type="ECO:0000313" key="10">
    <source>
        <dbReference type="EMBL" id="RKN41122.1"/>
    </source>
</evidence>
<dbReference type="SUPFAM" id="SSF52743">
    <property type="entry name" value="Subtilisin-like"/>
    <property type="match status" value="1"/>
</dbReference>
<sequence length="537" mass="53834">MTERRRSRPIWRRAVAALAAGTMLGSGVFVAPTPAAADTVRELQWHLDALKISQAHKITRGRGVTVAVVDSGVHAAHQDLRGQVLAGHGVGPNAARDGRTDPDREKGHGTAMAGIIAGRGGGEMRSLGIAPEAKILPVSLGAEDSRGDMAAGIRWATDNGATVINLSIGVKYTNLPDDPDTVEAVRYAQSKDVVLVGSAGNVLQSGRDVVSPARLPGVVAVSATDRSGRMWTGSATGPAVAIAAPGAGVIAAAPPALSPNGYAVADGTSGAAAVISGVVALIRARYPDDNAANVVNRLIRTVRDQGPAGRDPQFGFGSVDVLSALTARVAPVEANPLVAAASPAPAPSGAGKTADAGDDGPAVAIKVKNPVGLAAVGLICLLAVVAAVVLLVVARRRSRRRTRTGPVPPPGPHPPGLQPANVFPPPGPPPPGWPAGPTRPPAAGWPAGPTPPPPGWPGAPGAPPPGRPGPPPQGWPPAPPVGSGQAAPQGWSGPPPQGWPPPAGGSGQPPPQGRPGPQSPQQPHAGPSGRPDTYRSE</sequence>
<keyword evidence="2 5" id="KW-0645">Protease</keyword>
<evidence type="ECO:0000256" key="7">
    <source>
        <dbReference type="SAM" id="Phobius"/>
    </source>
</evidence>
<feature type="chain" id="PRO_5039209094" evidence="8">
    <location>
        <begin position="32"/>
        <end position="537"/>
    </location>
</feature>
<feature type="compositionally biased region" description="Pro residues" evidence="6">
    <location>
        <begin position="493"/>
        <end position="520"/>
    </location>
</feature>
<keyword evidence="11" id="KW-1185">Reference proteome</keyword>
<gene>
    <name evidence="10" type="ORF">D7223_25650</name>
</gene>
<organism evidence="10 11">
    <name type="scientific">Micromonospora endolithica</name>
    <dbReference type="NCBI Taxonomy" id="230091"/>
    <lineage>
        <taxon>Bacteria</taxon>
        <taxon>Bacillati</taxon>
        <taxon>Actinomycetota</taxon>
        <taxon>Actinomycetes</taxon>
        <taxon>Micromonosporales</taxon>
        <taxon>Micromonosporaceae</taxon>
        <taxon>Micromonospora</taxon>
    </lineage>
</organism>
<dbReference type="PANTHER" id="PTHR43806:SF11">
    <property type="entry name" value="CEREVISIN-RELATED"/>
    <property type="match status" value="1"/>
</dbReference>
<feature type="active site" description="Charge relay system" evidence="5">
    <location>
        <position position="108"/>
    </location>
</feature>
<feature type="compositionally biased region" description="Pro residues" evidence="6">
    <location>
        <begin position="448"/>
        <end position="480"/>
    </location>
</feature>
<keyword evidence="8" id="KW-0732">Signal</keyword>
<protein>
    <submittedName>
        <fullName evidence="10">Type VII secretion-associated serine protease mycosin</fullName>
    </submittedName>
</protein>
<dbReference type="OrthoDB" id="9798386at2"/>
<keyword evidence="3 5" id="KW-0378">Hydrolase</keyword>
<comment type="similarity">
    <text evidence="1 5">Belongs to the peptidase S8 family.</text>
</comment>
<feature type="active site" description="Charge relay system" evidence="5">
    <location>
        <position position="70"/>
    </location>
</feature>
<evidence type="ECO:0000256" key="1">
    <source>
        <dbReference type="ARBA" id="ARBA00011073"/>
    </source>
</evidence>
<feature type="region of interest" description="Disordered" evidence="6">
    <location>
        <begin position="86"/>
        <end position="108"/>
    </location>
</feature>
<dbReference type="InterPro" id="IPR036852">
    <property type="entry name" value="Peptidase_S8/S53_dom_sf"/>
</dbReference>
<comment type="caution">
    <text evidence="10">The sequence shown here is derived from an EMBL/GenBank/DDBJ whole genome shotgun (WGS) entry which is preliminary data.</text>
</comment>
<dbReference type="EMBL" id="RBAK01000012">
    <property type="protein sequence ID" value="RKN41122.1"/>
    <property type="molecule type" value="Genomic_DNA"/>
</dbReference>
<dbReference type="RefSeq" id="WP_120731002.1">
    <property type="nucleotide sequence ID" value="NZ_RBAK01000012.1"/>
</dbReference>
<feature type="domain" description="Peptidase S8/S53" evidence="9">
    <location>
        <begin position="61"/>
        <end position="317"/>
    </location>
</feature>
<feature type="compositionally biased region" description="Basic and acidic residues" evidence="6">
    <location>
        <begin position="96"/>
        <end position="108"/>
    </location>
</feature>
<evidence type="ECO:0000256" key="4">
    <source>
        <dbReference type="ARBA" id="ARBA00022825"/>
    </source>
</evidence>
<feature type="active site" description="Charge relay system" evidence="5">
    <location>
        <position position="269"/>
    </location>
</feature>
<proteinExistence type="inferred from homology"/>
<keyword evidence="7" id="KW-1133">Transmembrane helix</keyword>
<dbReference type="PROSITE" id="PS00136">
    <property type="entry name" value="SUBTILASE_ASP"/>
    <property type="match status" value="1"/>
</dbReference>
<dbReference type="GO" id="GO:0004252">
    <property type="term" value="F:serine-type endopeptidase activity"/>
    <property type="evidence" value="ECO:0007669"/>
    <property type="project" value="UniProtKB-UniRule"/>
</dbReference>
<dbReference type="Pfam" id="PF00082">
    <property type="entry name" value="Peptidase_S8"/>
    <property type="match status" value="1"/>
</dbReference>
<feature type="transmembrane region" description="Helical" evidence="7">
    <location>
        <begin position="371"/>
        <end position="393"/>
    </location>
</feature>
<dbReference type="PANTHER" id="PTHR43806">
    <property type="entry name" value="PEPTIDASE S8"/>
    <property type="match status" value="1"/>
</dbReference>
<dbReference type="InterPro" id="IPR000209">
    <property type="entry name" value="Peptidase_S8/S53_dom"/>
</dbReference>
<feature type="signal peptide" evidence="8">
    <location>
        <begin position="1"/>
        <end position="31"/>
    </location>
</feature>
<dbReference type="Proteomes" id="UP000281726">
    <property type="component" value="Unassembled WGS sequence"/>
</dbReference>
<reference evidence="10 11" key="1">
    <citation type="journal article" date="2004" name="Syst. Appl. Microbiol.">
        <title>Cryptoendolithic actinomycetes from antarctic sandstone rock samples: Micromonospora endolithica sp. nov. and two isolates related to Micromonospora coerulea Jensen 1932.</title>
        <authorList>
            <person name="Hirsch P."/>
            <person name="Mevs U."/>
            <person name="Kroppenstedt R.M."/>
            <person name="Schumann P."/>
            <person name="Stackebrandt E."/>
        </authorList>
    </citation>
    <scope>NUCLEOTIDE SEQUENCE [LARGE SCALE GENOMIC DNA]</scope>
    <source>
        <strain evidence="10 11">JCM 12677</strain>
    </source>
</reference>
<evidence type="ECO:0000256" key="8">
    <source>
        <dbReference type="SAM" id="SignalP"/>
    </source>
</evidence>